<dbReference type="AlphaFoldDB" id="Q6H3Z8"/>
<reference evidence="4" key="3">
    <citation type="journal article" date="2005" name="Nature">
        <title>The map-based sequence of the rice genome.</title>
        <authorList>
            <consortium name="International rice genome sequencing project (IRGSP)"/>
            <person name="Matsumoto T."/>
            <person name="Wu J."/>
            <person name="Kanamori H."/>
            <person name="Katayose Y."/>
            <person name="Fujisawa M."/>
            <person name="Namiki N."/>
            <person name="Mizuno H."/>
            <person name="Yamamoto K."/>
            <person name="Antonio B.A."/>
            <person name="Baba T."/>
            <person name="Sakata K."/>
            <person name="Nagamura Y."/>
            <person name="Aoki H."/>
            <person name="Arikawa K."/>
            <person name="Arita K."/>
            <person name="Bito T."/>
            <person name="Chiden Y."/>
            <person name="Fujitsuka N."/>
            <person name="Fukunaka R."/>
            <person name="Hamada M."/>
            <person name="Harada C."/>
            <person name="Hayashi A."/>
            <person name="Hijishita S."/>
            <person name="Honda M."/>
            <person name="Hosokawa S."/>
            <person name="Ichikawa Y."/>
            <person name="Idonuma A."/>
            <person name="Iijima M."/>
            <person name="Ikeda M."/>
            <person name="Ikeno M."/>
            <person name="Ito K."/>
            <person name="Ito S."/>
            <person name="Ito T."/>
            <person name="Ito Y."/>
            <person name="Ito Y."/>
            <person name="Iwabuchi A."/>
            <person name="Kamiya K."/>
            <person name="Karasawa W."/>
            <person name="Kurita K."/>
            <person name="Katagiri S."/>
            <person name="Kikuta A."/>
            <person name="Kobayashi H."/>
            <person name="Kobayashi N."/>
            <person name="Machita K."/>
            <person name="Maehara T."/>
            <person name="Masukawa M."/>
            <person name="Mizubayashi T."/>
            <person name="Mukai Y."/>
            <person name="Nagasaki H."/>
            <person name="Nagata Y."/>
            <person name="Naito S."/>
            <person name="Nakashima M."/>
            <person name="Nakama Y."/>
            <person name="Nakamichi Y."/>
            <person name="Nakamura M."/>
            <person name="Meguro A."/>
            <person name="Negishi M."/>
            <person name="Ohta I."/>
            <person name="Ohta T."/>
            <person name="Okamoto M."/>
            <person name="Ono N."/>
            <person name="Saji S."/>
            <person name="Sakaguchi M."/>
            <person name="Sakai K."/>
            <person name="Shibata M."/>
            <person name="Shimokawa T."/>
            <person name="Song J."/>
            <person name="Takazaki Y."/>
            <person name="Terasawa K."/>
            <person name="Tsugane M."/>
            <person name="Tsuji K."/>
            <person name="Ueda S."/>
            <person name="Waki K."/>
            <person name="Yamagata H."/>
            <person name="Yamamoto M."/>
            <person name="Yamamoto S."/>
            <person name="Yamane H."/>
            <person name="Yoshiki S."/>
            <person name="Yoshihara R."/>
            <person name="Yukawa K."/>
            <person name="Zhong H."/>
            <person name="Yano M."/>
            <person name="Yuan Q."/>
            <person name="Ouyang S."/>
            <person name="Liu J."/>
            <person name="Jones K.M."/>
            <person name="Gansberger K."/>
            <person name="Moffat K."/>
            <person name="Hill J."/>
            <person name="Bera J."/>
            <person name="Fadrosh D."/>
            <person name="Jin S."/>
            <person name="Johri S."/>
            <person name="Kim M."/>
            <person name="Overton L."/>
            <person name="Reardon M."/>
            <person name="Tsitrin T."/>
            <person name="Vuong H."/>
            <person name="Weaver B."/>
            <person name="Ciecko A."/>
            <person name="Tallon L."/>
            <person name="Jackson J."/>
            <person name="Pai G."/>
            <person name="Aken S.V."/>
            <person name="Utterback T."/>
            <person name="Reidmuller S."/>
            <person name="Feldblyum T."/>
            <person name="Hsiao J."/>
            <person name="Zismann V."/>
            <person name="Iobst S."/>
            <person name="de Vazeille A.R."/>
            <person name="Buell C.R."/>
            <person name="Ying K."/>
            <person name="Li Y."/>
            <person name="Lu T."/>
            <person name="Huang Y."/>
            <person name="Zhao Q."/>
            <person name="Feng Q."/>
            <person name="Zhang L."/>
            <person name="Zhu J."/>
            <person name="Weng Q."/>
            <person name="Mu J."/>
            <person name="Lu Y."/>
            <person name="Fan D."/>
            <person name="Liu Y."/>
            <person name="Guan J."/>
            <person name="Zhang Y."/>
            <person name="Yu S."/>
            <person name="Liu X."/>
            <person name="Zhang Y."/>
            <person name="Hong G."/>
            <person name="Han B."/>
            <person name="Choisne N."/>
            <person name="Demange N."/>
            <person name="Orjeda G."/>
            <person name="Samain S."/>
            <person name="Cattolico L."/>
            <person name="Pelletier E."/>
            <person name="Couloux A."/>
            <person name="Segurens B."/>
            <person name="Wincker P."/>
            <person name="D'Hont A."/>
            <person name="Scarpelli C."/>
            <person name="Weissenbach J."/>
            <person name="Salanoubat M."/>
            <person name="Quetier F."/>
            <person name="Yu Y."/>
            <person name="Kim H.R."/>
            <person name="Rambo T."/>
            <person name="Currie J."/>
            <person name="Collura K."/>
            <person name="Luo M."/>
            <person name="Yang T."/>
            <person name="Ammiraju J.S.S."/>
            <person name="Engler F."/>
            <person name="Soderlund C."/>
            <person name="Wing R.A."/>
            <person name="Palmer L.E."/>
            <person name="de la Bastide M."/>
            <person name="Spiegel L."/>
            <person name="Nascimento L."/>
            <person name="Zutavern T."/>
            <person name="O'Shaughnessy A."/>
            <person name="Dike S."/>
            <person name="Dedhia N."/>
            <person name="Preston R."/>
            <person name="Balija V."/>
            <person name="McCombie W.R."/>
            <person name="Chow T."/>
            <person name="Chen H."/>
            <person name="Chung M."/>
            <person name="Chen C."/>
            <person name="Shaw J."/>
            <person name="Wu H."/>
            <person name="Hsiao K."/>
            <person name="Chao Y."/>
            <person name="Chu M."/>
            <person name="Cheng C."/>
            <person name="Hour A."/>
            <person name="Lee P."/>
            <person name="Lin S."/>
            <person name="Lin Y."/>
            <person name="Liou J."/>
            <person name="Liu S."/>
            <person name="Hsing Y."/>
            <person name="Raghuvanshi S."/>
            <person name="Mohanty A."/>
            <person name="Bharti A.K."/>
            <person name="Gaur A."/>
            <person name="Gupta V."/>
            <person name="Kumar D."/>
            <person name="Ravi V."/>
            <person name="Vij S."/>
            <person name="Kapur A."/>
            <person name="Khurana P."/>
            <person name="Khurana P."/>
            <person name="Khurana J.P."/>
            <person name="Tyagi A.K."/>
            <person name="Gaikwad K."/>
            <person name="Singh A."/>
            <person name="Dalal V."/>
            <person name="Srivastava S."/>
            <person name="Dixit A."/>
            <person name="Pal A.K."/>
            <person name="Ghazi I.A."/>
            <person name="Yadav M."/>
            <person name="Pandit A."/>
            <person name="Bhargava A."/>
            <person name="Sureshbabu K."/>
            <person name="Batra K."/>
            <person name="Sharma T.R."/>
            <person name="Mohapatra T."/>
            <person name="Singh N.K."/>
            <person name="Messing J."/>
            <person name="Nelson A.B."/>
            <person name="Fuks G."/>
            <person name="Kavchok S."/>
            <person name="Keizer G."/>
            <person name="Linton E."/>
            <person name="Llaca V."/>
            <person name="Song R."/>
            <person name="Tanyolac B."/>
            <person name="Young S."/>
            <person name="Ho-Il K."/>
            <person name="Hahn J.H."/>
            <person name="Sangsakoo G."/>
            <person name="Vanavichit A."/>
            <person name="de Mattos Luiz.A.T."/>
            <person name="Zimmer P.D."/>
            <person name="Malone G."/>
            <person name="Dellagostin O."/>
            <person name="de Oliveira A.C."/>
            <person name="Bevan M."/>
            <person name="Bancroft I."/>
            <person name="Minx P."/>
            <person name="Cordum H."/>
            <person name="Wilson R."/>
            <person name="Cheng Z."/>
            <person name="Jin W."/>
            <person name="Jiang J."/>
            <person name="Leong S.A."/>
            <person name="Iwama H."/>
            <person name="Gojobori T."/>
            <person name="Itoh T."/>
            <person name="Niimura Y."/>
            <person name="Fujii Y."/>
            <person name="Habara T."/>
            <person name="Sakai H."/>
            <person name="Sato Y."/>
            <person name="Wilson G."/>
            <person name="Kumar K."/>
            <person name="McCouch S."/>
            <person name="Juretic N."/>
            <person name="Hoen D."/>
            <person name="Wright S."/>
            <person name="Bruskiewich R."/>
            <person name="Bureau T."/>
            <person name="Miyao A."/>
            <person name="Hirochika H."/>
            <person name="Nishikawa T."/>
            <person name="Kadowaki K."/>
            <person name="Sugiura M."/>
            <person name="Burr B."/>
            <person name="Sasaki T."/>
        </authorList>
    </citation>
    <scope>NUCLEOTIDE SEQUENCE [LARGE SCALE GENOMIC DNA]</scope>
    <source>
        <strain evidence="4">cv. Nipponbare</strain>
    </source>
</reference>
<proteinExistence type="predicted"/>
<feature type="region of interest" description="Disordered" evidence="1">
    <location>
        <begin position="24"/>
        <end position="63"/>
    </location>
</feature>
<dbReference type="EMBL" id="AP006453">
    <property type="protein sequence ID" value="BAD26494.1"/>
    <property type="molecule type" value="Genomic_DNA"/>
</dbReference>
<evidence type="ECO:0000256" key="1">
    <source>
        <dbReference type="SAM" id="MobiDB-lite"/>
    </source>
</evidence>
<sequence length="74" mass="8034">MFGGLDSPEPTRARAMVFARVSERAATASSSRRDERRDPVVGFGFNEWRGGDEGGAVGQEDDSFDRQGVWIGGL</sequence>
<protein>
    <submittedName>
        <fullName evidence="3">Uncharacterized protein</fullName>
    </submittedName>
</protein>
<reference evidence="3" key="2">
    <citation type="submission" date="2004-06" db="EMBL/GenBank/DDBJ databases">
        <title>Oryza sativa nipponbare(GA3) genomic DNA, chromosome 9, fosmid clone:OSJNOa018M17.</title>
        <authorList>
            <person name="Sasaki T."/>
            <person name="Matsumoto T."/>
            <person name="Katayose Y."/>
        </authorList>
    </citation>
    <scope>NUCLEOTIDE SEQUENCE</scope>
</reference>
<organism evidence="3 4">
    <name type="scientific">Oryza sativa subsp. japonica</name>
    <name type="common">Rice</name>
    <dbReference type="NCBI Taxonomy" id="39947"/>
    <lineage>
        <taxon>Eukaryota</taxon>
        <taxon>Viridiplantae</taxon>
        <taxon>Streptophyta</taxon>
        <taxon>Embryophyta</taxon>
        <taxon>Tracheophyta</taxon>
        <taxon>Spermatophyta</taxon>
        <taxon>Magnoliopsida</taxon>
        <taxon>Liliopsida</taxon>
        <taxon>Poales</taxon>
        <taxon>Poaceae</taxon>
        <taxon>BOP clade</taxon>
        <taxon>Oryzoideae</taxon>
        <taxon>Oryzeae</taxon>
        <taxon>Oryzinae</taxon>
        <taxon>Oryza</taxon>
        <taxon>Oryza sativa</taxon>
    </lineage>
</organism>
<evidence type="ECO:0000313" key="2">
    <source>
        <dbReference type="EMBL" id="BAD26494.1"/>
    </source>
</evidence>
<reference evidence="2" key="1">
    <citation type="submission" date="2003-05" db="EMBL/GenBank/DDBJ databases">
        <title>Oryza sativa nipponbare(GA3) genomic DNA, chromosome 9, BAC clone:B1339H09.</title>
        <authorList>
            <person name="Sasaki T."/>
            <person name="Matsumoto T."/>
            <person name="Katayose Y."/>
        </authorList>
    </citation>
    <scope>NUCLEOTIDE SEQUENCE</scope>
</reference>
<accession>Q6H3Z8</accession>
<gene>
    <name evidence="2" type="ORF">B1339H09.4</name>
    <name evidence="3" type="ORF">OSJNOa018M17.7</name>
</gene>
<dbReference type="Proteomes" id="UP000000763">
    <property type="component" value="Chromosome 9"/>
</dbReference>
<evidence type="ECO:0000313" key="3">
    <source>
        <dbReference type="EMBL" id="BAD26551.1"/>
    </source>
</evidence>
<dbReference type="EMBL" id="AP007149">
    <property type="protein sequence ID" value="BAD26551.1"/>
    <property type="molecule type" value="Genomic_DNA"/>
</dbReference>
<name>Q6H3Z8_ORYSJ</name>
<evidence type="ECO:0000313" key="4">
    <source>
        <dbReference type="Proteomes" id="UP000000763"/>
    </source>
</evidence>
<reference evidence="4" key="4">
    <citation type="journal article" date="2008" name="Nucleic Acids Res.">
        <title>The rice annotation project database (RAP-DB): 2008 update.</title>
        <authorList>
            <consortium name="The rice annotation project (RAP)"/>
        </authorList>
    </citation>
    <scope>GENOME REANNOTATION</scope>
    <source>
        <strain evidence="4">cv. Nipponbare</strain>
    </source>
</reference>